<evidence type="ECO:0000313" key="14">
    <source>
        <dbReference type="Ensembl" id="ENSNMLP00000027897.1"/>
    </source>
</evidence>
<dbReference type="GO" id="GO:0008270">
    <property type="term" value="F:zinc ion binding"/>
    <property type="evidence" value="ECO:0007669"/>
    <property type="project" value="UniProtKB-KW"/>
</dbReference>
<dbReference type="GO" id="GO:0000978">
    <property type="term" value="F:RNA polymerase II cis-regulatory region sequence-specific DNA binding"/>
    <property type="evidence" value="ECO:0007669"/>
    <property type="project" value="TreeGrafter"/>
</dbReference>
<evidence type="ECO:0000256" key="11">
    <source>
        <dbReference type="PROSITE-ProRule" id="PRU00042"/>
    </source>
</evidence>
<dbReference type="FunFam" id="3.30.160.60:FF:000264">
    <property type="entry name" value="Zinc finger protein 236"/>
    <property type="match status" value="1"/>
</dbReference>
<feature type="domain" description="C2H2-type" evidence="13">
    <location>
        <begin position="299"/>
        <end position="326"/>
    </location>
</feature>
<dbReference type="Pfam" id="PF00096">
    <property type="entry name" value="zf-C2H2"/>
    <property type="match status" value="2"/>
</dbReference>
<dbReference type="SUPFAM" id="SSF57667">
    <property type="entry name" value="beta-beta-alpha zinc fingers"/>
    <property type="match status" value="3"/>
</dbReference>
<keyword evidence="7" id="KW-0805">Transcription regulation</keyword>
<accession>A0A8C6U0B2</accession>
<keyword evidence="4" id="KW-0677">Repeat</keyword>
<dbReference type="Gene3D" id="3.30.160.60">
    <property type="entry name" value="Classic Zinc Finger"/>
    <property type="match status" value="5"/>
</dbReference>
<feature type="domain" description="C2H2-type" evidence="13">
    <location>
        <begin position="215"/>
        <end position="242"/>
    </location>
</feature>
<dbReference type="InterPro" id="IPR036236">
    <property type="entry name" value="Znf_C2H2_sf"/>
</dbReference>
<feature type="domain" description="C2H2-type" evidence="13">
    <location>
        <begin position="271"/>
        <end position="298"/>
    </location>
</feature>
<keyword evidence="5 11" id="KW-0863">Zinc-finger</keyword>
<dbReference type="FunFam" id="3.30.160.60:FF:000446">
    <property type="entry name" value="Zinc finger protein"/>
    <property type="match status" value="1"/>
</dbReference>
<dbReference type="Pfam" id="PF16622">
    <property type="entry name" value="zf-C2H2_11"/>
    <property type="match status" value="1"/>
</dbReference>
<reference evidence="14" key="1">
    <citation type="submission" date="2025-08" db="UniProtKB">
        <authorList>
            <consortium name="Ensembl"/>
        </authorList>
    </citation>
    <scope>IDENTIFICATION</scope>
</reference>
<evidence type="ECO:0000256" key="8">
    <source>
        <dbReference type="ARBA" id="ARBA00023125"/>
    </source>
</evidence>
<dbReference type="InterPro" id="IPR013087">
    <property type="entry name" value="Znf_C2H2_type"/>
</dbReference>
<feature type="domain" description="C2H2-type" evidence="13">
    <location>
        <begin position="327"/>
        <end position="354"/>
    </location>
</feature>
<dbReference type="InterPro" id="IPR041697">
    <property type="entry name" value="Znf-C2H2_11"/>
</dbReference>
<dbReference type="PANTHER" id="PTHR23235">
    <property type="entry name" value="KRUEPPEL-LIKE TRANSCRIPTION FACTOR"/>
    <property type="match status" value="1"/>
</dbReference>
<organism evidence="14 15">
    <name type="scientific">Neogobius melanostomus</name>
    <name type="common">round goby</name>
    <dbReference type="NCBI Taxonomy" id="47308"/>
    <lineage>
        <taxon>Eukaryota</taxon>
        <taxon>Metazoa</taxon>
        <taxon>Chordata</taxon>
        <taxon>Craniata</taxon>
        <taxon>Vertebrata</taxon>
        <taxon>Euteleostomi</taxon>
        <taxon>Actinopterygii</taxon>
        <taxon>Neopterygii</taxon>
        <taxon>Teleostei</taxon>
        <taxon>Neoteleostei</taxon>
        <taxon>Acanthomorphata</taxon>
        <taxon>Gobiaria</taxon>
        <taxon>Gobiiformes</taxon>
        <taxon>Gobioidei</taxon>
        <taxon>Gobiidae</taxon>
        <taxon>Benthophilinae</taxon>
        <taxon>Neogobiini</taxon>
        <taxon>Neogobius</taxon>
    </lineage>
</organism>
<dbReference type="PANTHER" id="PTHR23235:SF142">
    <property type="entry name" value="ZINC FINGER PROTEIN 384"/>
    <property type="match status" value="1"/>
</dbReference>
<dbReference type="SMART" id="SM00355">
    <property type="entry name" value="ZnF_C2H2"/>
    <property type="match status" value="5"/>
</dbReference>
<keyword evidence="3" id="KW-0479">Metal-binding</keyword>
<feature type="compositionally biased region" description="Polar residues" evidence="12">
    <location>
        <begin position="174"/>
        <end position="189"/>
    </location>
</feature>
<evidence type="ECO:0000256" key="2">
    <source>
        <dbReference type="ARBA" id="ARBA00006991"/>
    </source>
</evidence>
<dbReference type="PROSITE" id="PS00028">
    <property type="entry name" value="ZINC_FINGER_C2H2_1"/>
    <property type="match status" value="5"/>
</dbReference>
<keyword evidence="6" id="KW-0862">Zinc</keyword>
<dbReference type="FunFam" id="3.30.160.60:FF:001049">
    <property type="entry name" value="zinc finger protein 319"/>
    <property type="match status" value="1"/>
</dbReference>
<evidence type="ECO:0000256" key="9">
    <source>
        <dbReference type="ARBA" id="ARBA00023163"/>
    </source>
</evidence>
<keyword evidence="9" id="KW-0804">Transcription</keyword>
<evidence type="ECO:0000256" key="12">
    <source>
        <dbReference type="SAM" id="MobiDB-lite"/>
    </source>
</evidence>
<evidence type="ECO:0000256" key="6">
    <source>
        <dbReference type="ARBA" id="ARBA00022833"/>
    </source>
</evidence>
<name>A0A8C6U0B2_9GOBI</name>
<feature type="region of interest" description="Disordered" evidence="12">
    <location>
        <begin position="117"/>
        <end position="192"/>
    </location>
</feature>
<sequence length="360" mass="41325">MRALEGRGESDRTGEEVQHKQRGRRVALAPIDTRSPKLRFKADRATEHGPMKLEEEQELWEPAEVNYSVSFKEEPEYREIQSLEDTSSVVHCKKEEPEEVEIKAEPLPQFLLVSVKSEEGEPQSSLFHQTPTEKNREDTGSSDTDDSEDLTLSAERPAPQTQSELREQLHGPAQENNVSEGNKANSHTGSDFGKSYQFMKTLGIHQHTQTGEKPFKCTVCNKGFTKKGHLNEHMRIHTGEKPYTCPFCEKSFIAKRILNEHIRLHTGERPYKCTVCGKDFIRKTYLNEHMKTHTGERPFKCTICEKGFKTKSNLNYHMRFHTGEKSFRCSVCAKCFTLNVTLKRHMTIHSSKTEKLLTLI</sequence>
<dbReference type="FunFam" id="3.30.160.60:FF:002716">
    <property type="entry name" value="Zinc finger protein 212"/>
    <property type="match status" value="1"/>
</dbReference>
<protein>
    <recommendedName>
        <fullName evidence="13">C2H2-type domain-containing protein</fullName>
    </recommendedName>
</protein>
<dbReference type="FunFam" id="3.30.160.60:FF:002343">
    <property type="entry name" value="Zinc finger protein 33A"/>
    <property type="match status" value="1"/>
</dbReference>
<dbReference type="PROSITE" id="PS50157">
    <property type="entry name" value="ZINC_FINGER_C2H2_2"/>
    <property type="match status" value="5"/>
</dbReference>
<dbReference type="GO" id="GO:0000981">
    <property type="term" value="F:DNA-binding transcription factor activity, RNA polymerase II-specific"/>
    <property type="evidence" value="ECO:0007669"/>
    <property type="project" value="TreeGrafter"/>
</dbReference>
<keyword evidence="8" id="KW-0238">DNA-binding</keyword>
<evidence type="ECO:0000256" key="7">
    <source>
        <dbReference type="ARBA" id="ARBA00023015"/>
    </source>
</evidence>
<dbReference type="GO" id="GO:0005634">
    <property type="term" value="C:nucleus"/>
    <property type="evidence" value="ECO:0007669"/>
    <property type="project" value="UniProtKB-SubCell"/>
</dbReference>
<evidence type="ECO:0000256" key="5">
    <source>
        <dbReference type="ARBA" id="ARBA00022771"/>
    </source>
</evidence>
<evidence type="ECO:0000313" key="15">
    <source>
        <dbReference type="Proteomes" id="UP000694523"/>
    </source>
</evidence>
<evidence type="ECO:0000256" key="3">
    <source>
        <dbReference type="ARBA" id="ARBA00022723"/>
    </source>
</evidence>
<comment type="similarity">
    <text evidence="2">Belongs to the krueppel C2H2-type zinc-finger protein family.</text>
</comment>
<feature type="region of interest" description="Disordered" evidence="12">
    <location>
        <begin position="1"/>
        <end position="24"/>
    </location>
</feature>
<evidence type="ECO:0000256" key="1">
    <source>
        <dbReference type="ARBA" id="ARBA00004123"/>
    </source>
</evidence>
<dbReference type="Ensembl" id="ENSNMLT00000031159.1">
    <property type="protein sequence ID" value="ENSNMLP00000027897.1"/>
    <property type="gene ID" value="ENSNMLG00000017768.1"/>
</dbReference>
<reference evidence="14" key="2">
    <citation type="submission" date="2025-09" db="UniProtKB">
        <authorList>
            <consortium name="Ensembl"/>
        </authorList>
    </citation>
    <scope>IDENTIFICATION</scope>
</reference>
<dbReference type="AlphaFoldDB" id="A0A8C6U0B2"/>
<feature type="domain" description="C2H2-type" evidence="13">
    <location>
        <begin position="243"/>
        <end position="270"/>
    </location>
</feature>
<dbReference type="Proteomes" id="UP000694523">
    <property type="component" value="Unplaced"/>
</dbReference>
<keyword evidence="10" id="KW-0539">Nucleus</keyword>
<evidence type="ECO:0000259" key="13">
    <source>
        <dbReference type="PROSITE" id="PS50157"/>
    </source>
</evidence>
<dbReference type="Pfam" id="PF13465">
    <property type="entry name" value="zf-H2C2_2"/>
    <property type="match status" value="1"/>
</dbReference>
<comment type="subcellular location">
    <subcellularLocation>
        <location evidence="1">Nucleus</location>
    </subcellularLocation>
</comment>
<feature type="compositionally biased region" description="Basic and acidic residues" evidence="12">
    <location>
        <begin position="1"/>
        <end position="19"/>
    </location>
</feature>
<proteinExistence type="inferred from homology"/>
<evidence type="ECO:0000256" key="10">
    <source>
        <dbReference type="ARBA" id="ARBA00023242"/>
    </source>
</evidence>
<evidence type="ECO:0000256" key="4">
    <source>
        <dbReference type="ARBA" id="ARBA00022737"/>
    </source>
</evidence>
<keyword evidence="15" id="KW-1185">Reference proteome</keyword>